<proteinExistence type="predicted"/>
<sequence>MIALIERLPNSRRQPNLVLGVSRHLGALAGSYASFRKWL</sequence>
<keyword evidence="2" id="KW-1185">Reference proteome</keyword>
<protein>
    <submittedName>
        <fullName evidence="1">Uncharacterized protein</fullName>
    </submittedName>
</protein>
<name>A0A402C2R4_RHOWR</name>
<accession>A0A402C2R4</accession>
<dbReference type="EMBL" id="BHYM01000013">
    <property type="protein sequence ID" value="GCE37852.1"/>
    <property type="molecule type" value="Genomic_DNA"/>
</dbReference>
<dbReference type="AlphaFoldDB" id="A0A402C2R4"/>
<organism evidence="1 2">
    <name type="scientific">Rhodococcus wratislaviensis</name>
    <name type="common">Tsukamurella wratislaviensis</name>
    <dbReference type="NCBI Taxonomy" id="44752"/>
    <lineage>
        <taxon>Bacteria</taxon>
        <taxon>Bacillati</taxon>
        <taxon>Actinomycetota</taxon>
        <taxon>Actinomycetes</taxon>
        <taxon>Mycobacteriales</taxon>
        <taxon>Nocardiaceae</taxon>
        <taxon>Rhodococcus</taxon>
    </lineage>
</organism>
<dbReference type="Proteomes" id="UP000287519">
    <property type="component" value="Unassembled WGS sequence"/>
</dbReference>
<evidence type="ECO:0000313" key="2">
    <source>
        <dbReference type="Proteomes" id="UP000287519"/>
    </source>
</evidence>
<evidence type="ECO:0000313" key="1">
    <source>
        <dbReference type="EMBL" id="GCE37852.1"/>
    </source>
</evidence>
<comment type="caution">
    <text evidence="1">The sequence shown here is derived from an EMBL/GenBank/DDBJ whole genome shotgun (WGS) entry which is preliminary data.</text>
</comment>
<gene>
    <name evidence="1" type="ORF">Rhow_000736</name>
</gene>
<reference evidence="1 2" key="1">
    <citation type="submission" date="2018-11" db="EMBL/GenBank/DDBJ databases">
        <title>Microbial catabolism of amino acid.</title>
        <authorList>
            <person name="Hibi M."/>
            <person name="Ogawa J."/>
        </authorList>
    </citation>
    <scope>NUCLEOTIDE SEQUENCE [LARGE SCALE GENOMIC DNA]</scope>
    <source>
        <strain evidence="1 2">C31-06</strain>
    </source>
</reference>